<dbReference type="EMBL" id="JBHSEH010000023">
    <property type="protein sequence ID" value="MFC4427685.1"/>
    <property type="molecule type" value="Genomic_DNA"/>
</dbReference>
<feature type="non-terminal residue" evidence="3">
    <location>
        <position position="511"/>
    </location>
</feature>
<dbReference type="RefSeq" id="WP_380041414.1">
    <property type="nucleotide sequence ID" value="NZ_JBHSEH010000023.1"/>
</dbReference>
<keyword evidence="4" id="KW-1185">Reference proteome</keyword>
<dbReference type="Pfam" id="PF19077">
    <property type="entry name" value="Big_13"/>
    <property type="match status" value="1"/>
</dbReference>
<dbReference type="PROSITE" id="PS51257">
    <property type="entry name" value="PROKAR_LIPOPROTEIN"/>
    <property type="match status" value="1"/>
</dbReference>
<dbReference type="Gene3D" id="2.60.40.10">
    <property type="entry name" value="Immunoglobulins"/>
    <property type="match status" value="4"/>
</dbReference>
<keyword evidence="1" id="KW-0732">Signal</keyword>
<sequence>MTHFTRMMAGITLALTLSACGGNEPQAPLPATIDLTATGVSATATVGSTTTGTFGFKNSGGTDLSYTASVSYPTGQASGWLNFSGADAAGTVKAGETKTATVNVTCQPYAGTYAATLTLLSKDGSVSKQLPVTLNCTAEANIPDNAPVLTVQAEASTVSTNSAHITGTATDNVQIQRVTYKLNGGAETALTGLTSSKSVNLDFVVPGLAEGANQVVVTAYDTSNNATPKTLAVTYTAPVTPPADTKAPVLTVPADQLTNASQYTISGSVSDEGGSNVKNVTYTVSKNGGAPSAAAAAKLSGSGYSLDLTGLSEGVYAVTLQAQDNAGNQSAPQTVRLTVDQTAPSVNGGDVTITDRLDGSAGVKVVAPDAVSVAYSTNGATFTSVTGTSPFAFALGQAGTYAAGQHSVWIKATDAAGNSSAPAKYDFTIARYGDLTAPTLTLQEAQLTRESALSVTGTVQDAGGIKSLSYTLSKDGGAASAPSALTETNGAFSIALGGLTDGVYTVTVVAE</sequence>
<dbReference type="Proteomes" id="UP001595998">
    <property type="component" value="Unassembled WGS sequence"/>
</dbReference>
<reference evidence="4" key="1">
    <citation type="journal article" date="2019" name="Int. J. Syst. Evol. Microbiol.">
        <title>The Global Catalogue of Microorganisms (GCM) 10K type strain sequencing project: providing services to taxonomists for standard genome sequencing and annotation.</title>
        <authorList>
            <consortium name="The Broad Institute Genomics Platform"/>
            <consortium name="The Broad Institute Genome Sequencing Center for Infectious Disease"/>
            <person name="Wu L."/>
            <person name="Ma J."/>
        </authorList>
    </citation>
    <scope>NUCLEOTIDE SEQUENCE [LARGE SCALE GENOMIC DNA]</scope>
    <source>
        <strain evidence="4">CCUG 56029</strain>
    </source>
</reference>
<name>A0ABV8XTS6_9DEIO</name>
<evidence type="ECO:0000259" key="2">
    <source>
        <dbReference type="Pfam" id="PF19077"/>
    </source>
</evidence>
<accession>A0ABV8XTS6</accession>
<feature type="domain" description="Bacterial Ig-like" evidence="2">
    <location>
        <begin position="254"/>
        <end position="341"/>
    </location>
</feature>
<gene>
    <name evidence="3" type="ORF">ACFOZ9_15815</name>
</gene>
<evidence type="ECO:0000313" key="3">
    <source>
        <dbReference type="EMBL" id="MFC4427685.1"/>
    </source>
</evidence>
<evidence type="ECO:0000256" key="1">
    <source>
        <dbReference type="SAM" id="SignalP"/>
    </source>
</evidence>
<organism evidence="3 4">
    <name type="scientific">Deinococcus navajonensis</name>
    <dbReference type="NCBI Taxonomy" id="309884"/>
    <lineage>
        <taxon>Bacteria</taxon>
        <taxon>Thermotogati</taxon>
        <taxon>Deinococcota</taxon>
        <taxon>Deinococci</taxon>
        <taxon>Deinococcales</taxon>
        <taxon>Deinococcaceae</taxon>
        <taxon>Deinococcus</taxon>
    </lineage>
</organism>
<dbReference type="InterPro" id="IPR013783">
    <property type="entry name" value="Ig-like_fold"/>
</dbReference>
<feature type="chain" id="PRO_5046910305" evidence="1">
    <location>
        <begin position="20"/>
        <end position="511"/>
    </location>
</feature>
<evidence type="ECO:0000313" key="4">
    <source>
        <dbReference type="Proteomes" id="UP001595998"/>
    </source>
</evidence>
<protein>
    <submittedName>
        <fullName evidence="3">Ig-like domain-containing protein</fullName>
    </submittedName>
</protein>
<proteinExistence type="predicted"/>
<feature type="signal peptide" evidence="1">
    <location>
        <begin position="1"/>
        <end position="19"/>
    </location>
</feature>
<dbReference type="InterPro" id="IPR044016">
    <property type="entry name" value="Big_13"/>
</dbReference>
<comment type="caution">
    <text evidence="3">The sequence shown here is derived from an EMBL/GenBank/DDBJ whole genome shotgun (WGS) entry which is preliminary data.</text>
</comment>